<dbReference type="EMBL" id="JAPFFF010000040">
    <property type="protein sequence ID" value="KAK8841678.1"/>
    <property type="molecule type" value="Genomic_DNA"/>
</dbReference>
<keyword evidence="3" id="KW-1185">Reference proteome</keyword>
<feature type="compositionally biased region" description="Basic and acidic residues" evidence="1">
    <location>
        <begin position="132"/>
        <end position="145"/>
    </location>
</feature>
<sequence>MNLNKLLRLINFDDSREFKIIVNIKDEEQNDNNIHISKETKITVITTINKARVISRNIDELYQADQGIGQYEIELNNIQERNKAHKVVEVFNILLKSIGQEVNIPEELAVIFLIIQFHLGENNDGNNNDNSNNDHAEHNEDNNKDDNDELGYSDLLFMYKMYK</sequence>
<protein>
    <submittedName>
        <fullName evidence="2">Uncharacterized protein</fullName>
    </submittedName>
</protein>
<proteinExistence type="predicted"/>
<feature type="region of interest" description="Disordered" evidence="1">
    <location>
        <begin position="125"/>
        <end position="149"/>
    </location>
</feature>
<gene>
    <name evidence="2" type="ORF">M9Y10_026618</name>
</gene>
<organism evidence="2 3">
    <name type="scientific">Tritrichomonas musculus</name>
    <dbReference type="NCBI Taxonomy" id="1915356"/>
    <lineage>
        <taxon>Eukaryota</taxon>
        <taxon>Metamonada</taxon>
        <taxon>Parabasalia</taxon>
        <taxon>Tritrichomonadida</taxon>
        <taxon>Tritrichomonadidae</taxon>
        <taxon>Tritrichomonas</taxon>
    </lineage>
</organism>
<name>A0ABR2H630_9EUKA</name>
<evidence type="ECO:0000313" key="3">
    <source>
        <dbReference type="Proteomes" id="UP001470230"/>
    </source>
</evidence>
<reference evidence="2 3" key="1">
    <citation type="submission" date="2024-04" db="EMBL/GenBank/DDBJ databases">
        <title>Tritrichomonas musculus Genome.</title>
        <authorList>
            <person name="Alves-Ferreira E."/>
            <person name="Grigg M."/>
            <person name="Lorenzi H."/>
            <person name="Galac M."/>
        </authorList>
    </citation>
    <scope>NUCLEOTIDE SEQUENCE [LARGE SCALE GENOMIC DNA]</scope>
    <source>
        <strain evidence="2 3">EAF2021</strain>
    </source>
</reference>
<evidence type="ECO:0000256" key="1">
    <source>
        <dbReference type="SAM" id="MobiDB-lite"/>
    </source>
</evidence>
<dbReference type="Proteomes" id="UP001470230">
    <property type="component" value="Unassembled WGS sequence"/>
</dbReference>
<accession>A0ABR2H630</accession>
<evidence type="ECO:0000313" key="2">
    <source>
        <dbReference type="EMBL" id="KAK8841678.1"/>
    </source>
</evidence>
<comment type="caution">
    <text evidence="2">The sequence shown here is derived from an EMBL/GenBank/DDBJ whole genome shotgun (WGS) entry which is preliminary data.</text>
</comment>